<evidence type="ECO:0000256" key="2">
    <source>
        <dbReference type="ARBA" id="ARBA00023125"/>
    </source>
</evidence>
<dbReference type="AlphaFoldDB" id="A0A0L8BWL1"/>
<evidence type="ECO:0000259" key="4">
    <source>
        <dbReference type="PROSITE" id="PS50956"/>
    </source>
</evidence>
<accession>A0A0L8BWL1</accession>
<dbReference type="InterPro" id="IPR011008">
    <property type="entry name" value="Dimeric_a/b-barrel"/>
</dbReference>
<dbReference type="PROSITE" id="PS50956">
    <property type="entry name" value="HTH_ASNC_2"/>
    <property type="match status" value="1"/>
</dbReference>
<evidence type="ECO:0000313" key="6">
    <source>
        <dbReference type="Proteomes" id="UP000037425"/>
    </source>
</evidence>
<dbReference type="PRINTS" id="PR00033">
    <property type="entry name" value="HTHASNC"/>
</dbReference>
<dbReference type="GO" id="GO:0043200">
    <property type="term" value="P:response to amino acid"/>
    <property type="evidence" value="ECO:0007669"/>
    <property type="project" value="TreeGrafter"/>
</dbReference>
<dbReference type="InterPro" id="IPR019888">
    <property type="entry name" value="Tscrpt_reg_AsnC-like"/>
</dbReference>
<gene>
    <name evidence="5" type="ORF">AC244_13290</name>
</gene>
<keyword evidence="2" id="KW-0238">DNA-binding</keyword>
<dbReference type="GO" id="GO:0005829">
    <property type="term" value="C:cytosol"/>
    <property type="evidence" value="ECO:0007669"/>
    <property type="project" value="TreeGrafter"/>
</dbReference>
<evidence type="ECO:0000256" key="1">
    <source>
        <dbReference type="ARBA" id="ARBA00023015"/>
    </source>
</evidence>
<dbReference type="Pfam" id="PF01037">
    <property type="entry name" value="AsnC_trans_reg"/>
    <property type="match status" value="1"/>
</dbReference>
<dbReference type="InterPro" id="IPR036390">
    <property type="entry name" value="WH_DNA-bd_sf"/>
</dbReference>
<dbReference type="PANTHER" id="PTHR30154">
    <property type="entry name" value="LEUCINE-RESPONSIVE REGULATORY PROTEIN"/>
    <property type="match status" value="1"/>
</dbReference>
<organism evidence="5 6">
    <name type="scientific">Ensifer adhaerens</name>
    <name type="common">Sinorhizobium morelense</name>
    <dbReference type="NCBI Taxonomy" id="106592"/>
    <lineage>
        <taxon>Bacteria</taxon>
        <taxon>Pseudomonadati</taxon>
        <taxon>Pseudomonadota</taxon>
        <taxon>Alphaproteobacteria</taxon>
        <taxon>Hyphomicrobiales</taxon>
        <taxon>Rhizobiaceae</taxon>
        <taxon>Sinorhizobium/Ensifer group</taxon>
        <taxon>Ensifer</taxon>
    </lineage>
</organism>
<dbReference type="EMBL" id="LGAP01000006">
    <property type="protein sequence ID" value="KOF18955.1"/>
    <property type="molecule type" value="Genomic_DNA"/>
</dbReference>
<evidence type="ECO:0000256" key="3">
    <source>
        <dbReference type="ARBA" id="ARBA00023163"/>
    </source>
</evidence>
<evidence type="ECO:0000313" key="5">
    <source>
        <dbReference type="EMBL" id="KOF18955.1"/>
    </source>
</evidence>
<dbReference type="InterPro" id="IPR000485">
    <property type="entry name" value="AsnC-type_HTH_dom"/>
</dbReference>
<comment type="caution">
    <text evidence="5">The sequence shown here is derived from an EMBL/GenBank/DDBJ whole genome shotgun (WGS) entry which is preliminary data.</text>
</comment>
<dbReference type="SUPFAM" id="SSF46785">
    <property type="entry name" value="Winged helix' DNA-binding domain"/>
    <property type="match status" value="1"/>
</dbReference>
<dbReference type="PANTHER" id="PTHR30154:SF53">
    <property type="entry name" value="HTH-TYPE TRANSCRIPTIONAL REGULATOR LRPC"/>
    <property type="match status" value="1"/>
</dbReference>
<feature type="domain" description="HTH asnC-type" evidence="4">
    <location>
        <begin position="1"/>
        <end position="64"/>
    </location>
</feature>
<dbReference type="InterPro" id="IPR036388">
    <property type="entry name" value="WH-like_DNA-bd_sf"/>
</dbReference>
<dbReference type="OrthoDB" id="9809462at2"/>
<name>A0A0L8BWL1_ENSAD</name>
<sequence>MDDLDQALISALRQNARLPVSTLSARTGVSRATVAARIDRLVANGTIAAFTIRTGQEIPASGVRAVVMIEVHGKMADRVAEQLRGLPQVRALHSTNGRWDFIAELEDRDLVSFDETLRRIRLIDGITVTETNILLKTSKLTGAF</sequence>
<protein>
    <submittedName>
        <fullName evidence="5">AsnC family transcriptional regulator</fullName>
    </submittedName>
</protein>
<dbReference type="Gene3D" id="1.10.10.10">
    <property type="entry name" value="Winged helix-like DNA-binding domain superfamily/Winged helix DNA-binding domain"/>
    <property type="match status" value="1"/>
</dbReference>
<dbReference type="RefSeq" id="WP_053249294.1">
    <property type="nucleotide sequence ID" value="NZ_LGAP01000006.1"/>
</dbReference>
<dbReference type="SMART" id="SM00344">
    <property type="entry name" value="HTH_ASNC"/>
    <property type="match status" value="1"/>
</dbReference>
<dbReference type="Proteomes" id="UP000037425">
    <property type="component" value="Unassembled WGS sequence"/>
</dbReference>
<proteinExistence type="predicted"/>
<dbReference type="Pfam" id="PF13404">
    <property type="entry name" value="HTH_AsnC-type"/>
    <property type="match status" value="1"/>
</dbReference>
<dbReference type="Gene3D" id="3.30.70.920">
    <property type="match status" value="1"/>
</dbReference>
<reference evidence="6" key="1">
    <citation type="submission" date="2015-07" db="EMBL/GenBank/DDBJ databases">
        <title>Whole genome sequence of an Ensifer adhaerens strain isolated from a cave pool in the Wind Cave National Park.</title>
        <authorList>
            <person name="Eng W.W.H."/>
            <person name="Gan H.M."/>
            <person name="Barton H.A."/>
            <person name="Savka M.A."/>
        </authorList>
    </citation>
    <scope>NUCLEOTIDE SEQUENCE [LARGE SCALE GENOMIC DNA]</scope>
    <source>
        <strain evidence="6">SD006</strain>
    </source>
</reference>
<keyword evidence="1" id="KW-0805">Transcription regulation</keyword>
<dbReference type="SUPFAM" id="SSF54909">
    <property type="entry name" value="Dimeric alpha+beta barrel"/>
    <property type="match status" value="1"/>
</dbReference>
<dbReference type="GO" id="GO:0043565">
    <property type="term" value="F:sequence-specific DNA binding"/>
    <property type="evidence" value="ECO:0007669"/>
    <property type="project" value="InterPro"/>
</dbReference>
<dbReference type="PATRIC" id="fig|106592.7.peg.6783"/>
<dbReference type="InterPro" id="IPR019887">
    <property type="entry name" value="Tscrpt_reg_AsnC/Lrp_C"/>
</dbReference>
<keyword evidence="3" id="KW-0804">Transcription</keyword>